<dbReference type="AlphaFoldDB" id="A0A7Y0DX82"/>
<name>A0A7Y0DX82_9PROT</name>
<evidence type="ECO:0000256" key="2">
    <source>
        <dbReference type="ARBA" id="ARBA00013059"/>
    </source>
</evidence>
<keyword evidence="6" id="KW-0067">ATP-binding</keyword>
<comment type="similarity">
    <text evidence="1">Belongs to the aspartokinase family.</text>
</comment>
<evidence type="ECO:0000256" key="6">
    <source>
        <dbReference type="ARBA" id="ARBA00022840"/>
    </source>
</evidence>
<dbReference type="InterPro" id="IPR045865">
    <property type="entry name" value="ACT-like_dom_sf"/>
</dbReference>
<feature type="domain" description="Aspartate/glutamate/uridylate kinase" evidence="8">
    <location>
        <begin position="5"/>
        <end position="300"/>
    </location>
</feature>
<dbReference type="Gene3D" id="3.40.1160.10">
    <property type="entry name" value="Acetylglutamate kinase-like"/>
    <property type="match status" value="1"/>
</dbReference>
<keyword evidence="3 9" id="KW-0808">Transferase</keyword>
<dbReference type="GO" id="GO:0005524">
    <property type="term" value="F:ATP binding"/>
    <property type="evidence" value="ECO:0007669"/>
    <property type="project" value="UniProtKB-KW"/>
</dbReference>
<dbReference type="InterPro" id="IPR001048">
    <property type="entry name" value="Asp/Glu/Uridylate_kinase"/>
</dbReference>
<dbReference type="PANTHER" id="PTHR21499:SF3">
    <property type="entry name" value="ASPARTOKINASE"/>
    <property type="match status" value="1"/>
</dbReference>
<evidence type="ECO:0000256" key="7">
    <source>
        <dbReference type="ARBA" id="ARBA00047872"/>
    </source>
</evidence>
<proteinExistence type="inferred from homology"/>
<evidence type="ECO:0000256" key="1">
    <source>
        <dbReference type="ARBA" id="ARBA00010122"/>
    </source>
</evidence>
<evidence type="ECO:0000256" key="3">
    <source>
        <dbReference type="ARBA" id="ARBA00022679"/>
    </source>
</evidence>
<dbReference type="NCBIfam" id="NF006614">
    <property type="entry name" value="PRK09181.1"/>
    <property type="match status" value="1"/>
</dbReference>
<evidence type="ECO:0000256" key="5">
    <source>
        <dbReference type="ARBA" id="ARBA00022777"/>
    </source>
</evidence>
<keyword evidence="10" id="KW-1185">Reference proteome</keyword>
<reference evidence="9 10" key="1">
    <citation type="submission" date="2020-04" db="EMBL/GenBank/DDBJ databases">
        <title>Rhodospirillaceae bacterium KN72 isolated from deep sea.</title>
        <authorList>
            <person name="Zhang D.-C."/>
        </authorList>
    </citation>
    <scope>NUCLEOTIDE SEQUENCE [LARGE SCALE GENOMIC DNA]</scope>
    <source>
        <strain evidence="9 10">KN72</strain>
    </source>
</reference>
<evidence type="ECO:0000259" key="8">
    <source>
        <dbReference type="Pfam" id="PF00696"/>
    </source>
</evidence>
<dbReference type="EC" id="2.7.2.4" evidence="2"/>
<dbReference type="Pfam" id="PF00696">
    <property type="entry name" value="AA_kinase"/>
    <property type="match status" value="1"/>
</dbReference>
<evidence type="ECO:0000313" key="9">
    <source>
        <dbReference type="EMBL" id="NMM43272.1"/>
    </source>
</evidence>
<dbReference type="Proteomes" id="UP000539372">
    <property type="component" value="Unassembled WGS sequence"/>
</dbReference>
<dbReference type="SUPFAM" id="SSF53633">
    <property type="entry name" value="Carbamate kinase-like"/>
    <property type="match status" value="1"/>
</dbReference>
<dbReference type="SUPFAM" id="SSF55021">
    <property type="entry name" value="ACT-like"/>
    <property type="match status" value="1"/>
</dbReference>
<dbReference type="CDD" id="cd04910">
    <property type="entry name" value="ACT_AK-Ectoine_1"/>
    <property type="match status" value="1"/>
</dbReference>
<sequence length="480" mass="52158">MAQHTVEKIGGTSIARTDTMLDNVLIAGRSGSDLYNRIFVVSAYAGITDALLEHKKTGESGVYALYADSESDWAWGDALSEARSKMFAVNAEIFGDGTARTVADNFVKERVDGVRDCLIDLQRLCASGHFQIRDHLMTVREMLASLGEAHSAHNTALLLRENGIRARFVDLTGWRQDEDLPDFNTAVDQAFASVDLETELPIVTGYCRCRESLVRSYDRGYTEVTMSKVAVRTGAAEAIIHKEFNLSSADPKLVGADKVRTIRTTNYDVADQLSNIGMEAIHPSAAKGLRQSGIPLRVRNAFEPADPGAAIREDADAAEPGVEIVAGRKTVYALEVYEPDMVGVKGYDAAILSSLKRHRVHIMAKSSNANTITHYLHGSPKAVRRVERDLGSEFPGARISTRTVALVSAIGRNIAKPGMLVAALQALEEAGVEPLAIHDLMRKVDLQIVVNQEDHDAAIKALHKGLVEDSVANDTLKQAA</sequence>
<keyword evidence="4" id="KW-0547">Nucleotide-binding</keyword>
<accession>A0A7Y0DX82</accession>
<dbReference type="EMBL" id="JABBNT010000001">
    <property type="protein sequence ID" value="NMM43272.1"/>
    <property type="molecule type" value="Genomic_DNA"/>
</dbReference>
<dbReference type="GO" id="GO:0004072">
    <property type="term" value="F:aspartate kinase activity"/>
    <property type="evidence" value="ECO:0007669"/>
    <property type="project" value="UniProtKB-EC"/>
</dbReference>
<evidence type="ECO:0000256" key="4">
    <source>
        <dbReference type="ARBA" id="ARBA00022741"/>
    </source>
</evidence>
<dbReference type="PANTHER" id="PTHR21499">
    <property type="entry name" value="ASPARTATE KINASE"/>
    <property type="match status" value="1"/>
</dbReference>
<dbReference type="GO" id="GO:0005829">
    <property type="term" value="C:cytosol"/>
    <property type="evidence" value="ECO:0007669"/>
    <property type="project" value="TreeGrafter"/>
</dbReference>
<dbReference type="InterPro" id="IPR036393">
    <property type="entry name" value="AceGlu_kinase-like_sf"/>
</dbReference>
<dbReference type="GO" id="GO:0009090">
    <property type="term" value="P:homoserine biosynthetic process"/>
    <property type="evidence" value="ECO:0007669"/>
    <property type="project" value="TreeGrafter"/>
</dbReference>
<keyword evidence="5 9" id="KW-0418">Kinase</keyword>
<dbReference type="RefSeq" id="WP_169623563.1">
    <property type="nucleotide sequence ID" value="NZ_JABBNT010000001.1"/>
</dbReference>
<protein>
    <recommendedName>
        <fullName evidence="2">aspartate kinase</fullName>
        <ecNumber evidence="2">2.7.2.4</ecNumber>
    </recommendedName>
</protein>
<comment type="catalytic activity">
    <reaction evidence="7">
        <text>L-aspartate + ATP = 4-phospho-L-aspartate + ADP</text>
        <dbReference type="Rhea" id="RHEA:23776"/>
        <dbReference type="ChEBI" id="CHEBI:29991"/>
        <dbReference type="ChEBI" id="CHEBI:30616"/>
        <dbReference type="ChEBI" id="CHEBI:57535"/>
        <dbReference type="ChEBI" id="CHEBI:456216"/>
        <dbReference type="EC" id="2.7.2.4"/>
    </reaction>
</comment>
<gene>
    <name evidence="9" type="ORF">HH303_02200</name>
</gene>
<comment type="caution">
    <text evidence="9">The sequence shown here is derived from an EMBL/GenBank/DDBJ whole genome shotgun (WGS) entry which is preliminary data.</text>
</comment>
<evidence type="ECO:0000313" key="10">
    <source>
        <dbReference type="Proteomes" id="UP000539372"/>
    </source>
</evidence>
<dbReference type="GO" id="GO:0009089">
    <property type="term" value="P:lysine biosynthetic process via diaminopimelate"/>
    <property type="evidence" value="ECO:0007669"/>
    <property type="project" value="TreeGrafter"/>
</dbReference>
<dbReference type="Gene3D" id="3.30.2130.10">
    <property type="entry name" value="VC0802-like"/>
    <property type="match status" value="1"/>
</dbReference>
<organism evidence="9 10">
    <name type="scientific">Pacificispira spongiicola</name>
    <dbReference type="NCBI Taxonomy" id="2729598"/>
    <lineage>
        <taxon>Bacteria</taxon>
        <taxon>Pseudomonadati</taxon>
        <taxon>Pseudomonadota</taxon>
        <taxon>Alphaproteobacteria</taxon>
        <taxon>Rhodospirillales</taxon>
        <taxon>Rhodospirillaceae</taxon>
        <taxon>Pacificispira</taxon>
    </lineage>
</organism>